<dbReference type="Proteomes" id="UP000007431">
    <property type="component" value="Unassembled WGS sequence"/>
</dbReference>
<proteinExistence type="predicted"/>
<dbReference type="STRING" id="578458.D8PX19"/>
<dbReference type="Pfam" id="PF00566">
    <property type="entry name" value="RabGAP-TBC"/>
    <property type="match status" value="2"/>
</dbReference>
<evidence type="ECO:0000256" key="1">
    <source>
        <dbReference type="ARBA" id="ARBA00022468"/>
    </source>
</evidence>
<dbReference type="AlphaFoldDB" id="D8PX19"/>
<feature type="compositionally biased region" description="Basic and acidic residues" evidence="2">
    <location>
        <begin position="578"/>
        <end position="587"/>
    </location>
</feature>
<feature type="compositionally biased region" description="Polar residues" evidence="2">
    <location>
        <begin position="599"/>
        <end position="610"/>
    </location>
</feature>
<feature type="non-terminal residue" evidence="4">
    <location>
        <position position="1"/>
    </location>
</feature>
<dbReference type="EMBL" id="GL377303">
    <property type="protein sequence ID" value="EFJ01132.1"/>
    <property type="molecule type" value="Genomic_DNA"/>
</dbReference>
<evidence type="ECO:0000259" key="3">
    <source>
        <dbReference type="PROSITE" id="PS50086"/>
    </source>
</evidence>
<dbReference type="PANTHER" id="PTHR22957:SF337">
    <property type="entry name" value="TBC1 DOMAIN FAMILY MEMBER 5"/>
    <property type="match status" value="1"/>
</dbReference>
<feature type="region of interest" description="Disordered" evidence="2">
    <location>
        <begin position="378"/>
        <end position="425"/>
    </location>
</feature>
<keyword evidence="5" id="KW-1185">Reference proteome</keyword>
<feature type="compositionally biased region" description="Pro residues" evidence="2">
    <location>
        <begin position="383"/>
        <end position="392"/>
    </location>
</feature>
<dbReference type="InterPro" id="IPR035969">
    <property type="entry name" value="Rab-GAP_TBC_sf"/>
</dbReference>
<dbReference type="HOGENOM" id="CLU_017119_1_0_1"/>
<feature type="compositionally biased region" description="Basic and acidic residues" evidence="2">
    <location>
        <begin position="683"/>
        <end position="698"/>
    </location>
</feature>
<reference evidence="4 5" key="1">
    <citation type="journal article" date="2010" name="Nat. Biotechnol.">
        <title>Genome sequence of the model mushroom Schizophyllum commune.</title>
        <authorList>
            <person name="Ohm R.A."/>
            <person name="de Jong J.F."/>
            <person name="Lugones L.G."/>
            <person name="Aerts A."/>
            <person name="Kothe E."/>
            <person name="Stajich J.E."/>
            <person name="de Vries R.P."/>
            <person name="Record E."/>
            <person name="Levasseur A."/>
            <person name="Baker S.E."/>
            <person name="Bartholomew K.A."/>
            <person name="Coutinho P.M."/>
            <person name="Erdmann S."/>
            <person name="Fowler T.J."/>
            <person name="Gathman A.C."/>
            <person name="Lombard V."/>
            <person name="Henrissat B."/>
            <person name="Knabe N."/>
            <person name="Kuees U."/>
            <person name="Lilly W.W."/>
            <person name="Lindquist E."/>
            <person name="Lucas S."/>
            <person name="Magnuson J.K."/>
            <person name="Piumi F."/>
            <person name="Raudaskoski M."/>
            <person name="Salamov A."/>
            <person name="Schmutz J."/>
            <person name="Schwarze F.W.M.R."/>
            <person name="vanKuyk P.A."/>
            <person name="Horton J.S."/>
            <person name="Grigoriev I.V."/>
            <person name="Woesten H.A.B."/>
        </authorList>
    </citation>
    <scope>NUCLEOTIDE SEQUENCE [LARGE SCALE GENOMIC DNA]</scope>
    <source>
        <strain evidence="5">H4-8 / FGSC 9210</strain>
    </source>
</reference>
<protein>
    <recommendedName>
        <fullName evidence="3">Rab-GAP TBC domain-containing protein</fullName>
    </recommendedName>
</protein>
<organism evidence="5">
    <name type="scientific">Schizophyllum commune (strain H4-8 / FGSC 9210)</name>
    <name type="common">Split gill fungus</name>
    <dbReference type="NCBI Taxonomy" id="578458"/>
    <lineage>
        <taxon>Eukaryota</taxon>
        <taxon>Fungi</taxon>
        <taxon>Dikarya</taxon>
        <taxon>Basidiomycota</taxon>
        <taxon>Agaricomycotina</taxon>
        <taxon>Agaricomycetes</taxon>
        <taxon>Agaricomycetidae</taxon>
        <taxon>Agaricales</taxon>
        <taxon>Schizophyllaceae</taxon>
        <taxon>Schizophyllum</taxon>
    </lineage>
</organism>
<feature type="domain" description="Rab-GAP TBC" evidence="3">
    <location>
        <begin position="84"/>
        <end position="296"/>
    </location>
</feature>
<dbReference type="SUPFAM" id="SSF47923">
    <property type="entry name" value="Ypt/Rab-GAP domain of gyp1p"/>
    <property type="match status" value="2"/>
</dbReference>
<feature type="region of interest" description="Disordered" evidence="2">
    <location>
        <begin position="577"/>
        <end position="704"/>
    </location>
</feature>
<dbReference type="SMART" id="SM00164">
    <property type="entry name" value="TBC"/>
    <property type="match status" value="1"/>
</dbReference>
<dbReference type="eggNOG" id="KOG1091">
    <property type="taxonomic scope" value="Eukaryota"/>
</dbReference>
<dbReference type="VEuPathDB" id="FungiDB:SCHCODRAFT_02561314"/>
<dbReference type="OMA" id="LHDENPW"/>
<evidence type="ECO:0000256" key="2">
    <source>
        <dbReference type="SAM" id="MobiDB-lite"/>
    </source>
</evidence>
<dbReference type="InterPro" id="IPR000195">
    <property type="entry name" value="Rab-GAP-TBC_dom"/>
</dbReference>
<name>D8PX19_SCHCM</name>
<accession>D8PX19</accession>
<evidence type="ECO:0000313" key="5">
    <source>
        <dbReference type="Proteomes" id="UP000007431"/>
    </source>
</evidence>
<dbReference type="InParanoid" id="D8PX19"/>
<dbReference type="Gene3D" id="1.10.8.270">
    <property type="entry name" value="putative rabgap domain of human tbc1 domain family member 14 like domains"/>
    <property type="match status" value="1"/>
</dbReference>
<feature type="compositionally biased region" description="Polar residues" evidence="2">
    <location>
        <begin position="400"/>
        <end position="411"/>
    </location>
</feature>
<dbReference type="FunFam" id="1.10.8.270:FF:000031">
    <property type="entry name" value="TBC1 domain family member 5"/>
    <property type="match status" value="1"/>
</dbReference>
<dbReference type="FunFam" id="1.10.472.80:FF:000038">
    <property type="entry name" value="TBC1 domain family member 5"/>
    <property type="match status" value="1"/>
</dbReference>
<dbReference type="PANTHER" id="PTHR22957">
    <property type="entry name" value="TBC1 DOMAIN FAMILY MEMBER GTPASE-ACTIVATING PROTEIN"/>
    <property type="match status" value="1"/>
</dbReference>
<sequence length="704" mass="77248">LLHQEEPLDTSASFEVKPPIGSLRTSRRDFVRVMLEKFKAPDGGYAEGFTVPGGSTTELRTTRKVDNLEMNNPLSLHDKVRSGFVFTQNPWTEWFASMELRKTIAQDVERTFPEIDFFRDADVQAHLTDILFLYCATNPEIGYRQGMHELLAPIYYAVDFDALPEDEPASTEDATLRELCSRTWVAADAWALFSAVMRGASQWYEWREPSLASSPIQPAPTNGKLELKPYVSPVVLACNRIQSTLLRSIDPLLWGKIQGVGIEPQIYGIRWLRLLFTREFPLGDAMRLWDGLFAYDPTLELAPWICVAMLIRIRNELIPADYSGQLTALLRYPSPPRTILADGSLHTSLLIKQAIELQSSPSPATGATIMMQNRNMLGIPSEVPQPPPTPPRRPARGRPKTNSYSGASPATSHAPPRGHARQGSASQFGIPEMLAKGLMERGEGLGINNIMSAVSELKKNIPELSSLVRQPLSPTGTSFALLDERTRGSRTPWEARAPRFDGERDSMADLQATNQKLGESLAWVAYTLQQGGLGAPAAEGSVTDVAQRKAKQDAMESLLYVRDILLKGGCKPSELDEERLYGEEERRRRTAAAHGRDPSFTQRLPVQSSEAAPIPAPVAPTPPIPRGASEPSSPATSTIRPPPLPSSQRYLPPATIPRRGPPAGVGASRPALPTAPLAGQGRKPAEESAAPERRDVPRDPLGVL</sequence>
<gene>
    <name evidence="4" type="ORF">SCHCODRAFT_51383</name>
</gene>
<dbReference type="Gene3D" id="1.10.472.80">
    <property type="entry name" value="Ypt/Rab-GAP domain of gyp1p, domain 3"/>
    <property type="match status" value="1"/>
</dbReference>
<feature type="compositionally biased region" description="Polar residues" evidence="2">
    <location>
        <begin position="630"/>
        <end position="639"/>
    </location>
</feature>
<feature type="compositionally biased region" description="Pro residues" evidence="2">
    <location>
        <begin position="614"/>
        <end position="625"/>
    </location>
</feature>
<keyword evidence="1" id="KW-0343">GTPase activation</keyword>
<dbReference type="PROSITE" id="PS50086">
    <property type="entry name" value="TBC_RABGAP"/>
    <property type="match status" value="1"/>
</dbReference>
<dbReference type="GO" id="GO:0005096">
    <property type="term" value="F:GTPase activator activity"/>
    <property type="evidence" value="ECO:0007669"/>
    <property type="project" value="UniProtKB-KW"/>
</dbReference>
<evidence type="ECO:0000313" key="4">
    <source>
        <dbReference type="EMBL" id="EFJ01132.1"/>
    </source>
</evidence>